<dbReference type="STRING" id="1193182.BN11_2740003"/>
<protein>
    <submittedName>
        <fullName evidence="2">Uncharacterized protein</fullName>
    </submittedName>
</protein>
<dbReference type="Proteomes" id="UP000035763">
    <property type="component" value="Unassembled WGS sequence"/>
</dbReference>
<evidence type="ECO:0000313" key="2">
    <source>
        <dbReference type="EMBL" id="CCH73434.1"/>
    </source>
</evidence>
<evidence type="ECO:0000256" key="1">
    <source>
        <dbReference type="SAM" id="Phobius"/>
    </source>
</evidence>
<dbReference type="EMBL" id="CAJA01000195">
    <property type="protein sequence ID" value="CCH73434.1"/>
    <property type="molecule type" value="Genomic_DNA"/>
</dbReference>
<accession>W6K3K7</accession>
<reference evidence="2 3" key="1">
    <citation type="journal article" date="2013" name="ISME J.">
        <title>A metabolic model for members of the genus Tetrasphaera involved in enhanced biological phosphorus removal.</title>
        <authorList>
            <person name="Kristiansen R."/>
            <person name="Nguyen H.T.T."/>
            <person name="Saunders A.M."/>
            <person name="Nielsen J.L."/>
            <person name="Wimmer R."/>
            <person name="Le V.Q."/>
            <person name="McIlroy S.J."/>
            <person name="Petrovski S."/>
            <person name="Seviour R.J."/>
            <person name="Calteau A."/>
            <person name="Nielsen K.L."/>
            <person name="Nielsen P.H."/>
        </authorList>
    </citation>
    <scope>NUCLEOTIDE SEQUENCE [LARGE SCALE GENOMIC DNA]</scope>
    <source>
        <strain evidence="2 3">Ben110</strain>
    </source>
</reference>
<organism evidence="2 3">
    <name type="scientific">Nostocoides australiense Ben110</name>
    <dbReference type="NCBI Taxonomy" id="1193182"/>
    <lineage>
        <taxon>Bacteria</taxon>
        <taxon>Bacillati</taxon>
        <taxon>Actinomycetota</taxon>
        <taxon>Actinomycetes</taxon>
        <taxon>Micrococcales</taxon>
        <taxon>Intrasporangiaceae</taxon>
        <taxon>Nostocoides</taxon>
    </lineage>
</organism>
<keyword evidence="1" id="KW-0812">Transmembrane</keyword>
<gene>
    <name evidence="2" type="ORF">BN11_2740003</name>
</gene>
<keyword evidence="3" id="KW-1185">Reference proteome</keyword>
<dbReference type="RefSeq" id="WP_048699036.1">
    <property type="nucleotide sequence ID" value="NZ_HG764815.1"/>
</dbReference>
<keyword evidence="1" id="KW-0472">Membrane</keyword>
<dbReference type="AlphaFoldDB" id="W6K3K7"/>
<comment type="caution">
    <text evidence="2">The sequence shown here is derived from an EMBL/GenBank/DDBJ whole genome shotgun (WGS) entry which is preliminary data.</text>
</comment>
<name>W6K3K7_9MICO</name>
<sequence>MTNKRVLMGLAALGGLGALAFIGAIASWWWLAVAGLAAMLGVIGVVALNTNLLVRAQRSDAAKLRSAVAGGPRSAQGSAQPGEHDLTGTIRLLQAQYVGRLDRAQSSLERATADLEARIGTGAAHDDPYAALPHGSVVLLHRLDEKGVSAAKTALSHGLEVRAVVADSADRERLEAAGIGDAVTVVTDASGAPYALTVALPES</sequence>
<dbReference type="OrthoDB" id="4872368at2"/>
<proteinExistence type="predicted"/>
<feature type="transmembrane region" description="Helical" evidence="1">
    <location>
        <begin position="30"/>
        <end position="54"/>
    </location>
</feature>
<evidence type="ECO:0000313" key="3">
    <source>
        <dbReference type="Proteomes" id="UP000035763"/>
    </source>
</evidence>
<keyword evidence="1" id="KW-1133">Transmembrane helix</keyword>